<dbReference type="Pfam" id="PF00975">
    <property type="entry name" value="Thioesterase"/>
    <property type="match status" value="1"/>
</dbReference>
<evidence type="ECO:0000313" key="3">
    <source>
        <dbReference type="Proteomes" id="UP000319103"/>
    </source>
</evidence>
<dbReference type="SUPFAM" id="SSF53474">
    <property type="entry name" value="alpha/beta-Hydrolases"/>
    <property type="match status" value="1"/>
</dbReference>
<organism evidence="2 3">
    <name type="scientific">Kitasatospora acidiphila</name>
    <dbReference type="NCBI Taxonomy" id="2567942"/>
    <lineage>
        <taxon>Bacteria</taxon>
        <taxon>Bacillati</taxon>
        <taxon>Actinomycetota</taxon>
        <taxon>Actinomycetes</taxon>
        <taxon>Kitasatosporales</taxon>
        <taxon>Streptomycetaceae</taxon>
        <taxon>Kitasatospora</taxon>
    </lineage>
</organism>
<name>A0A540W7H9_9ACTN</name>
<dbReference type="AlphaFoldDB" id="A0A540W7H9"/>
<dbReference type="Proteomes" id="UP000319103">
    <property type="component" value="Unassembled WGS sequence"/>
</dbReference>
<evidence type="ECO:0000259" key="1">
    <source>
        <dbReference type="Pfam" id="PF00975"/>
    </source>
</evidence>
<evidence type="ECO:0000313" key="2">
    <source>
        <dbReference type="EMBL" id="TQF04980.1"/>
    </source>
</evidence>
<dbReference type="InterPro" id="IPR001031">
    <property type="entry name" value="Thioesterase"/>
</dbReference>
<comment type="caution">
    <text evidence="2">The sequence shown here is derived from an EMBL/GenBank/DDBJ whole genome shotgun (WGS) entry which is preliminary data.</text>
</comment>
<protein>
    <submittedName>
        <fullName evidence="2">Thioesterase</fullName>
    </submittedName>
</protein>
<dbReference type="Gene3D" id="3.40.50.1820">
    <property type="entry name" value="alpha/beta hydrolase"/>
    <property type="match status" value="1"/>
</dbReference>
<feature type="domain" description="Thioesterase" evidence="1">
    <location>
        <begin position="29"/>
        <end position="283"/>
    </location>
</feature>
<dbReference type="EMBL" id="VIGB01000003">
    <property type="protein sequence ID" value="TQF04980.1"/>
    <property type="molecule type" value="Genomic_DNA"/>
</dbReference>
<keyword evidence="3" id="KW-1185">Reference proteome</keyword>
<dbReference type="InterPro" id="IPR029058">
    <property type="entry name" value="AB_hydrolase_fold"/>
</dbReference>
<accession>A0A540W7H9</accession>
<proteinExistence type="predicted"/>
<dbReference type="RefSeq" id="WP_141635523.1">
    <property type="nucleotide sequence ID" value="NZ_VIGB01000003.1"/>
</dbReference>
<sequence>MSTTATRSRSDSAPGLVRPLREAQLGLGTVYLVHPGGSAASVHRSLAGALPQGVGLTVLDLAQLPEYHQGALDGGRTATALATLADRLAGQLAELTGAAPDSPWSLGGWAFGGVLAQALVERLPADRRPAELVLLDSIAPVAAHRRSGGEPEPAQLLRRFAMYLGVRHGRRIELDPQRLAGCDPDRGLLLVLDAAIGAGAVLPDTPPPGLRKLYETYADALARDDRLIAAHRPGPASVPLVLVTAEHGLLPGDDTLGWGQLAGAGLTVHRCAGDHYTMLIRPDATALIAGLLRPTGRD</sequence>
<dbReference type="OrthoDB" id="2472181at2"/>
<reference evidence="2 3" key="1">
    <citation type="submission" date="2019-06" db="EMBL/GenBank/DDBJ databases">
        <title>Description of Kitasatospora acidophila sp. nov. isolated from pine grove soil, and reclassification of Streptomyces novaecaesareae to Kitasatospora novaeceasareae comb. nov.</title>
        <authorList>
            <person name="Kim M.J."/>
        </authorList>
    </citation>
    <scope>NUCLEOTIDE SEQUENCE [LARGE SCALE GENOMIC DNA]</scope>
    <source>
        <strain evidence="2 3">MMS16-CNU292</strain>
    </source>
</reference>
<gene>
    <name evidence="2" type="ORF">E6W39_25550</name>
</gene>